<comment type="caution">
    <text evidence="7">The sequence shown here is derived from an EMBL/GenBank/DDBJ whole genome shotgun (WGS) entry which is preliminary data.</text>
</comment>
<dbReference type="PANTHER" id="PTHR46214">
    <property type="entry name" value="ZINC FINGER, RING-CH-TYPE"/>
    <property type="match status" value="1"/>
</dbReference>
<dbReference type="CDD" id="cd16495">
    <property type="entry name" value="RING_CH-C4HC3_MARCH"/>
    <property type="match status" value="1"/>
</dbReference>
<evidence type="ECO:0000256" key="4">
    <source>
        <dbReference type="SAM" id="Phobius"/>
    </source>
</evidence>
<evidence type="ECO:0000256" key="3">
    <source>
        <dbReference type="ARBA" id="ARBA00022833"/>
    </source>
</evidence>
<dbReference type="InterPro" id="IPR011016">
    <property type="entry name" value="Znf_RING-CH"/>
</dbReference>
<dbReference type="PROSITE" id="PS51292">
    <property type="entry name" value="ZF_RING_CH"/>
    <property type="match status" value="1"/>
</dbReference>
<dbReference type="AlphaFoldDB" id="A0A8J5HMY2"/>
<dbReference type="SMART" id="SM00744">
    <property type="entry name" value="RINGv"/>
    <property type="match status" value="1"/>
</dbReference>
<name>A0A8J5HMY2_ZINOF</name>
<keyword evidence="4" id="KW-0812">Transmembrane</keyword>
<keyword evidence="4" id="KW-1133">Transmembrane helix</keyword>
<evidence type="ECO:0000313" key="6">
    <source>
        <dbReference type="EMBL" id="KAG6523436.1"/>
    </source>
</evidence>
<evidence type="ECO:0000313" key="8">
    <source>
        <dbReference type="Proteomes" id="UP000734854"/>
    </source>
</evidence>
<dbReference type="PANTHER" id="PTHR46214:SF8">
    <property type="entry name" value="RING_FYVE_PHD ZINC FINGER SUPERFAMILY PROTEIN"/>
    <property type="match status" value="1"/>
</dbReference>
<sequence>MADDQQSAGGDAAVVIVVVAEDMAPSAVGSEAKGAEKGLEAASVAVNVATGPGGRAEKDSGKDPESETTCRICHLSKEGSELFELGCGCKGDLGIAHRHCAETWFMVKGNRFCEICGANAKNITGENDSKFMDEWYERGESSNRDPSERCSCWRQQPFCNFVMACLVIAFILPWFFRVNMF</sequence>
<dbReference type="GO" id="GO:0008270">
    <property type="term" value="F:zinc ion binding"/>
    <property type="evidence" value="ECO:0007669"/>
    <property type="project" value="UniProtKB-KW"/>
</dbReference>
<evidence type="ECO:0000259" key="5">
    <source>
        <dbReference type="PROSITE" id="PS51292"/>
    </source>
</evidence>
<gene>
    <name evidence="7" type="ORF">ZIOFF_009353</name>
    <name evidence="6" type="ORF">ZIOFF_013293</name>
</gene>
<proteinExistence type="predicted"/>
<dbReference type="OrthoDB" id="1734943at2759"/>
<feature type="transmembrane region" description="Helical" evidence="4">
    <location>
        <begin position="158"/>
        <end position="176"/>
    </location>
</feature>
<keyword evidence="8" id="KW-1185">Reference proteome</keyword>
<feature type="domain" description="RING-CH-type" evidence="5">
    <location>
        <begin position="62"/>
        <end position="123"/>
    </location>
</feature>
<accession>A0A8J5HMY2</accession>
<reference evidence="7 8" key="1">
    <citation type="submission" date="2020-08" db="EMBL/GenBank/DDBJ databases">
        <title>Plant Genome Project.</title>
        <authorList>
            <person name="Zhang R.-G."/>
        </authorList>
    </citation>
    <scope>NUCLEOTIDE SEQUENCE [LARGE SCALE GENOMIC DNA]</scope>
    <source>
        <tissue evidence="7">Rhizome</tissue>
    </source>
</reference>
<evidence type="ECO:0000313" key="7">
    <source>
        <dbReference type="EMBL" id="KAG6527258.1"/>
    </source>
</evidence>
<dbReference type="Pfam" id="PF12906">
    <property type="entry name" value="RINGv"/>
    <property type="match status" value="1"/>
</dbReference>
<dbReference type="Proteomes" id="UP000734854">
    <property type="component" value="Unassembled WGS sequence"/>
</dbReference>
<dbReference type="EMBL" id="JACMSC010000004">
    <property type="protein sequence ID" value="KAG6523436.1"/>
    <property type="molecule type" value="Genomic_DNA"/>
</dbReference>
<evidence type="ECO:0000256" key="1">
    <source>
        <dbReference type="ARBA" id="ARBA00022723"/>
    </source>
</evidence>
<keyword evidence="3" id="KW-0862">Zinc</keyword>
<protein>
    <recommendedName>
        <fullName evidence="5">RING-CH-type domain-containing protein</fullName>
    </recommendedName>
</protein>
<keyword evidence="1" id="KW-0479">Metal-binding</keyword>
<keyword evidence="2" id="KW-0863">Zinc-finger</keyword>
<keyword evidence="4" id="KW-0472">Membrane</keyword>
<organism evidence="7 8">
    <name type="scientific">Zingiber officinale</name>
    <name type="common">Ginger</name>
    <name type="synonym">Amomum zingiber</name>
    <dbReference type="NCBI Taxonomy" id="94328"/>
    <lineage>
        <taxon>Eukaryota</taxon>
        <taxon>Viridiplantae</taxon>
        <taxon>Streptophyta</taxon>
        <taxon>Embryophyta</taxon>
        <taxon>Tracheophyta</taxon>
        <taxon>Spermatophyta</taxon>
        <taxon>Magnoliopsida</taxon>
        <taxon>Liliopsida</taxon>
        <taxon>Zingiberales</taxon>
        <taxon>Zingiberaceae</taxon>
        <taxon>Zingiber</taxon>
    </lineage>
</organism>
<dbReference type="EMBL" id="JACMSC010000003">
    <property type="protein sequence ID" value="KAG6527258.1"/>
    <property type="molecule type" value="Genomic_DNA"/>
</dbReference>
<evidence type="ECO:0000256" key="2">
    <source>
        <dbReference type="ARBA" id="ARBA00022771"/>
    </source>
</evidence>